<feature type="compositionally biased region" description="Polar residues" evidence="2">
    <location>
        <begin position="143"/>
        <end position="164"/>
    </location>
</feature>
<reference evidence="3" key="1">
    <citation type="submission" date="2019-06" db="EMBL/GenBank/DDBJ databases">
        <authorList>
            <person name="Zheng W."/>
        </authorList>
    </citation>
    <scope>NUCLEOTIDE SEQUENCE</scope>
    <source>
        <strain evidence="3">QDHG01</strain>
    </source>
</reference>
<protein>
    <submittedName>
        <fullName evidence="3">Uncharacterized protein</fullName>
    </submittedName>
</protein>
<feature type="coiled-coil region" evidence="1">
    <location>
        <begin position="385"/>
        <end position="412"/>
    </location>
</feature>
<evidence type="ECO:0000256" key="2">
    <source>
        <dbReference type="SAM" id="MobiDB-lite"/>
    </source>
</evidence>
<feature type="compositionally biased region" description="Polar residues" evidence="2">
    <location>
        <begin position="114"/>
        <end position="125"/>
    </location>
</feature>
<feature type="compositionally biased region" description="Low complexity" evidence="2">
    <location>
        <begin position="466"/>
        <end position="477"/>
    </location>
</feature>
<keyword evidence="4" id="KW-1185">Reference proteome</keyword>
<dbReference type="AlphaFoldDB" id="A0A8J8T6Y3"/>
<dbReference type="OrthoDB" id="313488at2759"/>
<feature type="region of interest" description="Disordered" evidence="2">
    <location>
        <begin position="114"/>
        <end position="176"/>
    </location>
</feature>
<gene>
    <name evidence="3" type="ORF">FGO68_gene5711</name>
</gene>
<dbReference type="EMBL" id="RRYP01003242">
    <property type="protein sequence ID" value="TNV83990.1"/>
    <property type="molecule type" value="Genomic_DNA"/>
</dbReference>
<dbReference type="Proteomes" id="UP000785679">
    <property type="component" value="Unassembled WGS sequence"/>
</dbReference>
<feature type="compositionally biased region" description="Polar residues" evidence="2">
    <location>
        <begin position="296"/>
        <end position="321"/>
    </location>
</feature>
<feature type="region of interest" description="Disordered" evidence="2">
    <location>
        <begin position="249"/>
        <end position="327"/>
    </location>
</feature>
<name>A0A8J8T6Y3_HALGN</name>
<organism evidence="3 4">
    <name type="scientific">Halteria grandinella</name>
    <dbReference type="NCBI Taxonomy" id="5974"/>
    <lineage>
        <taxon>Eukaryota</taxon>
        <taxon>Sar</taxon>
        <taxon>Alveolata</taxon>
        <taxon>Ciliophora</taxon>
        <taxon>Intramacronucleata</taxon>
        <taxon>Spirotrichea</taxon>
        <taxon>Stichotrichia</taxon>
        <taxon>Sporadotrichida</taxon>
        <taxon>Halteriidae</taxon>
        <taxon>Halteria</taxon>
    </lineage>
</organism>
<dbReference type="InterPro" id="IPR027968">
    <property type="entry name" value="JHY"/>
</dbReference>
<keyword evidence="1" id="KW-0175">Coiled coil</keyword>
<feature type="region of interest" description="Disordered" evidence="2">
    <location>
        <begin position="464"/>
        <end position="500"/>
    </location>
</feature>
<evidence type="ECO:0000313" key="4">
    <source>
        <dbReference type="Proteomes" id="UP000785679"/>
    </source>
</evidence>
<accession>A0A8J8T6Y3</accession>
<sequence>MDFKTRFTGKISHISKDGAFDTVIKTNEAKGIVKMPTTIQNEMGMTGGIGGDTGGPVINKGEQIIQYGQKSQYSQFNNNSYQRHSHMSHLNSTGLMMSAQKTGETFARGTQNDFDKTSAMQSGFKGNQRGELSSPPAVKNHRQGAQSQTQPPFHQSRTQSNTVNDRSDVKFESPFQNQVVMTKRNEKQKISHTAALNSNQKMRKLEDDKLYSANPFPGLSGSQENMVILQEYPKQAHIPQSSHALGTQYSGISYSGMQGEDSVSPGKGGIHHSRKQIPKPPSQSQNKRQHVDQQRRQNFANVSRQIVSSSTNLTKSSTPANKDQEVLQKQLRSSSLSGSVMNNYEILRKNSPTKIEVFNPSSYPLQQQHSTQPLTSMHTANFGNNLQAMASAEQLKQQIAQLEQQVQFLNQQIATQMPFGMQQQQLQMLNYPMMHQGTQQQLQQQLLMMQQMLLMMQNAPGGLPHQNIQNIQQQQQRQHMDQFVQNNQRQQSPVQNTLDTQSNSAQHYKQHTLQDYKNLQQAVQSMRMGGLGANIGSEEWVNARKKQEFYAEFGKQIRLQNMQKPLQKKINVEKEVSRRERALEFARQVPKPKIKPQAIEQFEETAKSNGAIGQDEWNFQLQQLQMQQNDDEESESNIMHELDMKHQQYAGELVKIKQMFK</sequence>
<comment type="caution">
    <text evidence="3">The sequence shown here is derived from an EMBL/GenBank/DDBJ whole genome shotgun (WGS) entry which is preliminary data.</text>
</comment>
<feature type="compositionally biased region" description="Polar residues" evidence="2">
    <location>
        <begin position="483"/>
        <end position="500"/>
    </location>
</feature>
<evidence type="ECO:0000313" key="3">
    <source>
        <dbReference type="EMBL" id="TNV83990.1"/>
    </source>
</evidence>
<proteinExistence type="predicted"/>
<dbReference type="Pfam" id="PF15261">
    <property type="entry name" value="JHY"/>
    <property type="match status" value="1"/>
</dbReference>
<evidence type="ECO:0000256" key="1">
    <source>
        <dbReference type="SAM" id="Coils"/>
    </source>
</evidence>